<dbReference type="PANTHER" id="PTHR34997">
    <property type="entry name" value="AM15"/>
    <property type="match status" value="1"/>
</dbReference>
<comment type="caution">
    <text evidence="5">The sequence shown here is derived from an EMBL/GenBank/DDBJ whole genome shotgun (WGS) entry which is preliminary data.</text>
</comment>
<accession>A0ABR1H285</accession>
<gene>
    <name evidence="5" type="ORF">QQX98_006212</name>
</gene>
<dbReference type="InterPro" id="IPR018392">
    <property type="entry name" value="LysM"/>
</dbReference>
<dbReference type="PANTHER" id="PTHR34997:SF16">
    <property type="entry name" value="LYSM DOMAIN-CONTAINING PROTEIN"/>
    <property type="match status" value="1"/>
</dbReference>
<protein>
    <recommendedName>
        <fullName evidence="4">LysM domain-containing protein</fullName>
    </recommendedName>
</protein>
<keyword evidence="6" id="KW-1185">Reference proteome</keyword>
<dbReference type="EMBL" id="JAZAVJ010000091">
    <property type="protein sequence ID" value="KAK7414979.1"/>
    <property type="molecule type" value="Genomic_DNA"/>
</dbReference>
<dbReference type="Proteomes" id="UP001498476">
    <property type="component" value="Unassembled WGS sequence"/>
</dbReference>
<evidence type="ECO:0000256" key="3">
    <source>
        <dbReference type="ARBA" id="ARBA00044955"/>
    </source>
</evidence>
<evidence type="ECO:0000259" key="4">
    <source>
        <dbReference type="PROSITE" id="PS51782"/>
    </source>
</evidence>
<evidence type="ECO:0000313" key="6">
    <source>
        <dbReference type="Proteomes" id="UP001498476"/>
    </source>
</evidence>
<dbReference type="PROSITE" id="PS51782">
    <property type="entry name" value="LYSM"/>
    <property type="match status" value="1"/>
</dbReference>
<evidence type="ECO:0000313" key="5">
    <source>
        <dbReference type="EMBL" id="KAK7414979.1"/>
    </source>
</evidence>
<evidence type="ECO:0000256" key="1">
    <source>
        <dbReference type="ARBA" id="ARBA00022669"/>
    </source>
</evidence>
<dbReference type="InterPro" id="IPR052210">
    <property type="entry name" value="LysM1-like"/>
</dbReference>
<proteinExistence type="inferred from homology"/>
<feature type="domain" description="LysM" evidence="4">
    <location>
        <begin position="51"/>
        <end position="101"/>
    </location>
</feature>
<comment type="similarity">
    <text evidence="3">Belongs to the secreted LysM effector family.</text>
</comment>
<dbReference type="InterPro" id="IPR036779">
    <property type="entry name" value="LysM_dom_sf"/>
</dbReference>
<keyword evidence="2" id="KW-0843">Virulence</keyword>
<reference evidence="5 6" key="1">
    <citation type="journal article" date="2025" name="Microbiol. Resour. Announc.">
        <title>Draft genome sequences for Neonectria magnoliae and Neonectria punicea, canker pathogens of Liriodendron tulipifera and Acer saccharum in West Virginia.</title>
        <authorList>
            <person name="Petronek H.M."/>
            <person name="Kasson M.T."/>
            <person name="Metheny A.M."/>
            <person name="Stauder C.M."/>
            <person name="Lovett B."/>
            <person name="Lynch S.C."/>
            <person name="Garnas J.R."/>
            <person name="Kasson L.R."/>
            <person name="Stajich J.E."/>
        </authorList>
    </citation>
    <scope>NUCLEOTIDE SEQUENCE [LARGE SCALE GENOMIC DNA]</scope>
    <source>
        <strain evidence="5 6">NRRL 64653</strain>
    </source>
</reference>
<dbReference type="Gene3D" id="3.10.350.10">
    <property type="entry name" value="LysM domain"/>
    <property type="match status" value="1"/>
</dbReference>
<organism evidence="5 6">
    <name type="scientific">Neonectria punicea</name>
    <dbReference type="NCBI Taxonomy" id="979145"/>
    <lineage>
        <taxon>Eukaryota</taxon>
        <taxon>Fungi</taxon>
        <taxon>Dikarya</taxon>
        <taxon>Ascomycota</taxon>
        <taxon>Pezizomycotina</taxon>
        <taxon>Sordariomycetes</taxon>
        <taxon>Hypocreomycetidae</taxon>
        <taxon>Hypocreales</taxon>
        <taxon>Nectriaceae</taxon>
        <taxon>Neonectria</taxon>
    </lineage>
</organism>
<name>A0ABR1H285_9HYPO</name>
<keyword evidence="1" id="KW-0147">Chitin-binding</keyword>
<evidence type="ECO:0000256" key="2">
    <source>
        <dbReference type="ARBA" id="ARBA00023026"/>
    </source>
</evidence>
<sequence>MQASAHSIYNDAYKEELEYVYSKCGGSGPTTIPPSLMPSAEDSSLDCGTDEWYTTGDAYETCDSIALSHGVSSASLFIANQYRLANCSADATIEFGTKLCMPAQCHRTYTLHPNDECATIEANTTNELQEGDVMLYNPRVGFECINLQSVSAVYGTVLCLGPQYEQHNASSPTEDTTTPVLQDAYTYDSIDPPEGAAVPEGTTKRCGRWYVATESDLVRQHLRTIGYRH</sequence>